<dbReference type="EMBL" id="SAYW01000001">
    <property type="protein sequence ID" value="RWU10668.1"/>
    <property type="molecule type" value="Genomic_DNA"/>
</dbReference>
<dbReference type="Proteomes" id="UP000284120">
    <property type="component" value="Unassembled WGS sequence"/>
</dbReference>
<reference evidence="1 2" key="1">
    <citation type="submission" date="2018-06" db="EMBL/GenBank/DDBJ databases">
        <title>Pedobacter endophyticus sp. nov., an endophytic bacterium isolated from a leaf of Triticum aestivum.</title>
        <authorList>
            <person name="Zhang L."/>
        </authorList>
    </citation>
    <scope>NUCLEOTIDE SEQUENCE [LARGE SCALE GENOMIC DNA]</scope>
    <source>
        <strain evidence="1 2">CM134L-2</strain>
    </source>
</reference>
<dbReference type="AlphaFoldDB" id="A0A443Z2A3"/>
<protein>
    <submittedName>
        <fullName evidence="1">Uncharacterized protein</fullName>
    </submittedName>
</protein>
<gene>
    <name evidence="1" type="ORF">DPV69_04845</name>
</gene>
<name>A0A443Z2A3_9SPHI</name>
<sequence length="60" mass="7079">MYKKAAGKSVKNDGGNNHHLILNNQSLRHYYMPQRKNRIAYYKNLPTLCLRKPQSKYPNC</sequence>
<dbReference type="RefSeq" id="WP_128353298.1">
    <property type="nucleotide sequence ID" value="NZ_QMHN01000001.1"/>
</dbReference>
<proteinExistence type="predicted"/>
<evidence type="ECO:0000313" key="1">
    <source>
        <dbReference type="EMBL" id="RWU10668.1"/>
    </source>
</evidence>
<evidence type="ECO:0000313" key="2">
    <source>
        <dbReference type="Proteomes" id="UP000284120"/>
    </source>
</evidence>
<keyword evidence="2" id="KW-1185">Reference proteome</keyword>
<accession>A0A443Z2A3</accession>
<organism evidence="1 2">
    <name type="scientific">Pedobacter chitinilyticus</name>
    <dbReference type="NCBI Taxonomy" id="2233776"/>
    <lineage>
        <taxon>Bacteria</taxon>
        <taxon>Pseudomonadati</taxon>
        <taxon>Bacteroidota</taxon>
        <taxon>Sphingobacteriia</taxon>
        <taxon>Sphingobacteriales</taxon>
        <taxon>Sphingobacteriaceae</taxon>
        <taxon>Pedobacter</taxon>
    </lineage>
</organism>
<comment type="caution">
    <text evidence="1">The sequence shown here is derived from an EMBL/GenBank/DDBJ whole genome shotgun (WGS) entry which is preliminary data.</text>
</comment>